<evidence type="ECO:0000256" key="2">
    <source>
        <dbReference type="SAM" id="Phobius"/>
    </source>
</evidence>
<organism evidence="3 4">
    <name type="scientific">Candidatus Phytoplasma solani</name>
    <dbReference type="NCBI Taxonomy" id="69896"/>
    <lineage>
        <taxon>Bacteria</taxon>
        <taxon>Bacillati</taxon>
        <taxon>Mycoplasmatota</taxon>
        <taxon>Mollicutes</taxon>
        <taxon>Acholeplasmatales</taxon>
        <taxon>Acholeplasmataceae</taxon>
        <taxon>Candidatus Phytoplasma</taxon>
        <taxon>16SrXII (Stolbur group)</taxon>
    </lineage>
</organism>
<feature type="coiled-coil region" evidence="1">
    <location>
        <begin position="107"/>
        <end position="134"/>
    </location>
</feature>
<evidence type="ECO:0000313" key="3">
    <source>
        <dbReference type="EMBL" id="RMI87828.1"/>
    </source>
</evidence>
<dbReference type="RefSeq" id="WP_122225567.1">
    <property type="nucleotide sequence ID" value="NZ_MPBG01000008.1"/>
</dbReference>
<proteinExistence type="predicted"/>
<dbReference type="STRING" id="69896.S284_03660"/>
<dbReference type="Proteomes" id="UP000283896">
    <property type="component" value="Unassembled WGS sequence"/>
</dbReference>
<keyword evidence="2" id="KW-0472">Membrane</keyword>
<keyword evidence="1" id="KW-0175">Coiled coil</keyword>
<keyword evidence="2" id="KW-0812">Transmembrane</keyword>
<name>A0A421NUX4_9MOLU</name>
<dbReference type="EMBL" id="MPBG01000008">
    <property type="protein sequence ID" value="RMI87828.1"/>
    <property type="molecule type" value="Genomic_DNA"/>
</dbReference>
<evidence type="ECO:0000256" key="1">
    <source>
        <dbReference type="SAM" id="Coils"/>
    </source>
</evidence>
<keyword evidence="2" id="KW-1133">Transmembrane helix</keyword>
<feature type="transmembrane region" description="Helical" evidence="2">
    <location>
        <begin position="12"/>
        <end position="31"/>
    </location>
</feature>
<sequence>MTKQNKKLTVFNVTLSISLILLVSIIIYFIFTLHTKVTNLQEEIKKQTQKLNDLEMNNQNNSSVVSNQPENSSLTDLLKDLKEKLKSYGCIIDSPTNKLTPPPQMTIESLKKSKTKLEKEIEEIEKTIKDELEDKKSDAVFQRAIETFQSLESTFTTTGEKQDCVQLISLMKTYQVVAENRNSKIKELENSQKTLNMAASSRLEEEINNQKTKIESQKEKLNKIRIYLNNYAIIISLYLEDTIKLQTLMKSENTSPTIKAQLKQIKATLSKEMTKDLLKLNKLNSRDDKLIQFLASLRDE</sequence>
<keyword evidence="4" id="KW-1185">Reference proteome</keyword>
<protein>
    <submittedName>
        <fullName evidence="3">Uncharacterized protein</fullName>
    </submittedName>
</protein>
<gene>
    <name evidence="3" type="ORF">PSSA1_v1c5210</name>
</gene>
<reference evidence="4" key="1">
    <citation type="submission" date="2016-11" db="EMBL/GenBank/DDBJ databases">
        <title>Genome sequence of Candidatus Phytoplasma solani strain SA-1.</title>
        <authorList>
            <person name="Haryono M."/>
            <person name="Samarzija I."/>
            <person name="Seruga Music M."/>
            <person name="Hogenhout S."/>
            <person name="Kuo C.-H."/>
        </authorList>
    </citation>
    <scope>NUCLEOTIDE SEQUENCE [LARGE SCALE GENOMIC DNA]</scope>
    <source>
        <strain evidence="4">SA-1</strain>
    </source>
</reference>
<evidence type="ECO:0000313" key="4">
    <source>
        <dbReference type="Proteomes" id="UP000283896"/>
    </source>
</evidence>
<comment type="caution">
    <text evidence="3">The sequence shown here is derived from an EMBL/GenBank/DDBJ whole genome shotgun (WGS) entry which is preliminary data.</text>
</comment>
<accession>A0A421NUX4</accession>
<dbReference type="AlphaFoldDB" id="A0A421NUX4"/>